<dbReference type="PANTHER" id="PTHR13271:SF137">
    <property type="entry name" value="SET DOMAIN-CONTAINING PROTEIN"/>
    <property type="match status" value="1"/>
</dbReference>
<feature type="region of interest" description="Disordered" evidence="1">
    <location>
        <begin position="379"/>
        <end position="398"/>
    </location>
</feature>
<dbReference type="AlphaFoldDB" id="A0A1Y2LQE5"/>
<protein>
    <recommendedName>
        <fullName evidence="2">SET domain-containing protein</fullName>
    </recommendedName>
</protein>
<name>A0A1Y2LQE5_EPING</name>
<proteinExistence type="predicted"/>
<dbReference type="SUPFAM" id="SSF82199">
    <property type="entry name" value="SET domain"/>
    <property type="match status" value="1"/>
</dbReference>
<dbReference type="Gene3D" id="3.90.1410.10">
    <property type="entry name" value="set domain protein methyltransferase, domain 1"/>
    <property type="match status" value="1"/>
</dbReference>
<dbReference type="PROSITE" id="PS50280">
    <property type="entry name" value="SET"/>
    <property type="match status" value="1"/>
</dbReference>
<gene>
    <name evidence="3" type="ORF">B5807_08197</name>
</gene>
<dbReference type="InterPro" id="IPR044429">
    <property type="entry name" value="SETD4_SET"/>
</dbReference>
<evidence type="ECO:0000256" key="1">
    <source>
        <dbReference type="SAM" id="MobiDB-lite"/>
    </source>
</evidence>
<reference evidence="3 4" key="1">
    <citation type="journal article" date="2017" name="Genome Announc.">
        <title>Genome sequence of the saprophytic ascomycete Epicoccum nigrum ICMP 19927 strain isolated from New Zealand.</title>
        <authorList>
            <person name="Fokin M."/>
            <person name="Fleetwood D."/>
            <person name="Weir B.S."/>
            <person name="Villas-Boas S.G."/>
        </authorList>
    </citation>
    <scope>NUCLEOTIDE SEQUENCE [LARGE SCALE GENOMIC DNA]</scope>
    <source>
        <strain evidence="3 4">ICMP 19927</strain>
    </source>
</reference>
<dbReference type="EMBL" id="KZ107852">
    <property type="protein sequence ID" value="OSS46035.1"/>
    <property type="molecule type" value="Genomic_DNA"/>
</dbReference>
<dbReference type="InParanoid" id="A0A1Y2LQE5"/>
<dbReference type="GO" id="GO:0016279">
    <property type="term" value="F:protein-lysine N-methyltransferase activity"/>
    <property type="evidence" value="ECO:0007669"/>
    <property type="project" value="InterPro"/>
</dbReference>
<evidence type="ECO:0000313" key="3">
    <source>
        <dbReference type="EMBL" id="OSS46035.1"/>
    </source>
</evidence>
<evidence type="ECO:0000313" key="4">
    <source>
        <dbReference type="Proteomes" id="UP000193240"/>
    </source>
</evidence>
<dbReference type="Proteomes" id="UP000193240">
    <property type="component" value="Unassembled WGS sequence"/>
</dbReference>
<dbReference type="InterPro" id="IPR001214">
    <property type="entry name" value="SET_dom"/>
</dbReference>
<accession>A0A1Y2LQE5</accession>
<organism evidence="3 4">
    <name type="scientific">Epicoccum nigrum</name>
    <name type="common">Soil fungus</name>
    <name type="synonym">Epicoccum purpurascens</name>
    <dbReference type="NCBI Taxonomy" id="105696"/>
    <lineage>
        <taxon>Eukaryota</taxon>
        <taxon>Fungi</taxon>
        <taxon>Dikarya</taxon>
        <taxon>Ascomycota</taxon>
        <taxon>Pezizomycotina</taxon>
        <taxon>Dothideomycetes</taxon>
        <taxon>Pleosporomycetidae</taxon>
        <taxon>Pleosporales</taxon>
        <taxon>Pleosporineae</taxon>
        <taxon>Didymellaceae</taxon>
        <taxon>Epicoccum</taxon>
    </lineage>
</organism>
<dbReference type="Pfam" id="PF00856">
    <property type="entry name" value="SET"/>
    <property type="match status" value="1"/>
</dbReference>
<dbReference type="InterPro" id="IPR046341">
    <property type="entry name" value="SET_dom_sf"/>
</dbReference>
<sequence length="423" mass="47760">MSNNMAAALDPGEEHTKFVEWAENNGVTINGIAPAKFVDRGMGIVAARDLEKGERIVHVKNTSLVHVALPSVKAFNLPDNATVHGKLAASLALWYSDPSHDKYALWQAVWPTEEDFQSTMPIYYNKELQDFLPRAAELLLANQHAKLDKDWADLSPYLDSISKDLYTYTWLIVNTRTFYWNYPDLPNTHPRLPKRKTKLTGDDCYAMCPFMDYFNHSDVGCDPRADSKGYSVTTDRAYKAGEEVFVSYGAHTNDFLLAEYGFILDSDLRDAIPLDHIIVPLLDREQAQALKEDGFYGNYTLFAKGGNETICHRTQAVLRLLVLDSKRYSAFVGGDDDGDREQGRLYGYLVDLLTKYSRQVMDILEEVEGLKIDEGEDIEAKEGKASKSSGAEPSIKAGHRDTLVRRWKQIRDIVNSAIEELQK</sequence>
<dbReference type="CDD" id="cd19177">
    <property type="entry name" value="SET_SETD4"/>
    <property type="match status" value="1"/>
</dbReference>
<dbReference type="InterPro" id="IPR050600">
    <property type="entry name" value="SETD3_SETD6_MTase"/>
</dbReference>
<dbReference type="PANTHER" id="PTHR13271">
    <property type="entry name" value="UNCHARACTERIZED PUTATIVE METHYLTRANSFERASE"/>
    <property type="match status" value="1"/>
</dbReference>
<feature type="domain" description="SET" evidence="2">
    <location>
        <begin position="25"/>
        <end position="249"/>
    </location>
</feature>
<dbReference type="OMA" id="ISHMKDE"/>
<keyword evidence="4" id="KW-1185">Reference proteome</keyword>
<dbReference type="FunCoup" id="A0A1Y2LQE5">
    <property type="interactions" value="67"/>
</dbReference>
<evidence type="ECO:0000259" key="2">
    <source>
        <dbReference type="PROSITE" id="PS50280"/>
    </source>
</evidence>
<dbReference type="STRING" id="105696.A0A1Y2LQE5"/>